<accession>W0V985</accession>
<dbReference type="KEGG" id="jag:GJA_3288"/>
<dbReference type="eggNOG" id="COG0583">
    <property type="taxonomic scope" value="Bacteria"/>
</dbReference>
<dbReference type="CDD" id="cd08422">
    <property type="entry name" value="PBP2_CrgA_like"/>
    <property type="match status" value="1"/>
</dbReference>
<dbReference type="AlphaFoldDB" id="W0V985"/>
<dbReference type="GO" id="GO:0003700">
    <property type="term" value="F:DNA-binding transcription factor activity"/>
    <property type="evidence" value="ECO:0007669"/>
    <property type="project" value="InterPro"/>
</dbReference>
<dbReference type="HOGENOM" id="CLU_039613_16_2_4"/>
<name>W0V985_9BURK</name>
<keyword evidence="7" id="KW-1185">Reference proteome</keyword>
<dbReference type="InterPro" id="IPR058163">
    <property type="entry name" value="LysR-type_TF_proteobact-type"/>
</dbReference>
<dbReference type="STRING" id="1349767.GJA_3288"/>
<protein>
    <submittedName>
        <fullName evidence="6">Bacterial regulatory helix-turn-helix, lysR family protein</fullName>
    </submittedName>
</protein>
<keyword evidence="2" id="KW-0805">Transcription regulation</keyword>
<evidence type="ECO:0000256" key="1">
    <source>
        <dbReference type="ARBA" id="ARBA00009437"/>
    </source>
</evidence>
<comment type="similarity">
    <text evidence="1">Belongs to the LysR transcriptional regulatory family.</text>
</comment>
<evidence type="ECO:0000313" key="6">
    <source>
        <dbReference type="EMBL" id="CDG83908.1"/>
    </source>
</evidence>
<dbReference type="InterPro" id="IPR005119">
    <property type="entry name" value="LysR_subst-bd"/>
</dbReference>
<dbReference type="InterPro" id="IPR036388">
    <property type="entry name" value="WH-like_DNA-bd_sf"/>
</dbReference>
<dbReference type="SUPFAM" id="SSF46785">
    <property type="entry name" value="Winged helix' DNA-binding domain"/>
    <property type="match status" value="1"/>
</dbReference>
<reference evidence="6 7" key="1">
    <citation type="journal article" date="2015" name="Genome Announc.">
        <title>Genome Sequence of Mushroom Soft-Rot Pathogen Janthinobacterium agaricidamnosum.</title>
        <authorList>
            <person name="Graupner K."/>
            <person name="Lackner G."/>
            <person name="Hertweck C."/>
        </authorList>
    </citation>
    <scope>NUCLEOTIDE SEQUENCE [LARGE SCALE GENOMIC DNA]</scope>
    <source>
        <strain evidence="7">NBRC 102515 / DSM 9628</strain>
    </source>
</reference>
<sequence length="304" mass="33598">MNNGLYEHIEVFLAIVQAGSLTGAAITTGIGQATISRQLAALEAHLGGRLFLRSTRAISLTERGETFREHALRLRELMQQAQAAPRENGTLRGRIRVACSHGFAKKLLIPMLPEWQRLHPEVEIELLLADNVLPVVVERVDLAFRSGRLRESGLVARQVGAFEHIVVAAPAYLRRHGVPLAPRQLAAHQCILFSGWEQPASWRFGQGASEVTVEVVSRLRISTLDAIQDAVLAGLGIAIMPEWFWRAELEDGRVLRLLADHALETRSLSVVSASRHAPDSKYAVFSAFVEHMLDTLSYGKRDGK</sequence>
<dbReference type="InterPro" id="IPR000847">
    <property type="entry name" value="LysR_HTH_N"/>
</dbReference>
<dbReference type="Pfam" id="PF00126">
    <property type="entry name" value="HTH_1"/>
    <property type="match status" value="1"/>
</dbReference>
<dbReference type="PROSITE" id="PS50931">
    <property type="entry name" value="HTH_LYSR"/>
    <property type="match status" value="1"/>
</dbReference>
<organism evidence="6 7">
    <name type="scientific">Janthinobacterium agaricidamnosum NBRC 102515 = DSM 9628</name>
    <dbReference type="NCBI Taxonomy" id="1349767"/>
    <lineage>
        <taxon>Bacteria</taxon>
        <taxon>Pseudomonadati</taxon>
        <taxon>Pseudomonadota</taxon>
        <taxon>Betaproteobacteria</taxon>
        <taxon>Burkholderiales</taxon>
        <taxon>Oxalobacteraceae</taxon>
        <taxon>Janthinobacterium</taxon>
    </lineage>
</organism>
<gene>
    <name evidence="6" type="ORF">GJA_3288</name>
</gene>
<dbReference type="GO" id="GO:0006351">
    <property type="term" value="P:DNA-templated transcription"/>
    <property type="evidence" value="ECO:0007669"/>
    <property type="project" value="TreeGrafter"/>
</dbReference>
<evidence type="ECO:0000256" key="2">
    <source>
        <dbReference type="ARBA" id="ARBA00023015"/>
    </source>
</evidence>
<proteinExistence type="inferred from homology"/>
<dbReference type="OrthoDB" id="8705920at2"/>
<dbReference type="Gene3D" id="1.10.10.10">
    <property type="entry name" value="Winged helix-like DNA-binding domain superfamily/Winged helix DNA-binding domain"/>
    <property type="match status" value="1"/>
</dbReference>
<dbReference type="SUPFAM" id="SSF53850">
    <property type="entry name" value="Periplasmic binding protein-like II"/>
    <property type="match status" value="1"/>
</dbReference>
<keyword evidence="4" id="KW-0804">Transcription</keyword>
<dbReference type="PATRIC" id="fig|1349767.4.peg.5077"/>
<evidence type="ECO:0000256" key="3">
    <source>
        <dbReference type="ARBA" id="ARBA00023125"/>
    </source>
</evidence>
<evidence type="ECO:0000256" key="4">
    <source>
        <dbReference type="ARBA" id="ARBA00023163"/>
    </source>
</evidence>
<dbReference type="EMBL" id="HG322949">
    <property type="protein sequence ID" value="CDG83908.1"/>
    <property type="molecule type" value="Genomic_DNA"/>
</dbReference>
<evidence type="ECO:0000313" key="7">
    <source>
        <dbReference type="Proteomes" id="UP000027604"/>
    </source>
</evidence>
<evidence type="ECO:0000259" key="5">
    <source>
        <dbReference type="PROSITE" id="PS50931"/>
    </source>
</evidence>
<dbReference type="Gene3D" id="3.40.190.290">
    <property type="match status" value="1"/>
</dbReference>
<dbReference type="PANTHER" id="PTHR30537:SF5">
    <property type="entry name" value="HTH-TYPE TRANSCRIPTIONAL ACTIVATOR TTDR-RELATED"/>
    <property type="match status" value="1"/>
</dbReference>
<dbReference type="RefSeq" id="WP_051780937.1">
    <property type="nucleotide sequence ID" value="NZ_BCTH01000027.1"/>
</dbReference>
<keyword evidence="3" id="KW-0238">DNA-binding</keyword>
<dbReference type="InterPro" id="IPR036390">
    <property type="entry name" value="WH_DNA-bd_sf"/>
</dbReference>
<dbReference type="Proteomes" id="UP000027604">
    <property type="component" value="Chromosome I"/>
</dbReference>
<dbReference type="Pfam" id="PF03466">
    <property type="entry name" value="LysR_substrate"/>
    <property type="match status" value="1"/>
</dbReference>
<dbReference type="PANTHER" id="PTHR30537">
    <property type="entry name" value="HTH-TYPE TRANSCRIPTIONAL REGULATOR"/>
    <property type="match status" value="1"/>
</dbReference>
<dbReference type="GO" id="GO:0043565">
    <property type="term" value="F:sequence-specific DNA binding"/>
    <property type="evidence" value="ECO:0007669"/>
    <property type="project" value="TreeGrafter"/>
</dbReference>
<feature type="domain" description="HTH lysR-type" evidence="5">
    <location>
        <begin position="1"/>
        <end position="61"/>
    </location>
</feature>